<name>A0A7M7J2G1_VARDE</name>
<feature type="domain" description="PX" evidence="4">
    <location>
        <begin position="623"/>
        <end position="742"/>
    </location>
</feature>
<dbReference type="PROSITE" id="PS50195">
    <property type="entry name" value="PX"/>
    <property type="match status" value="1"/>
</dbReference>
<evidence type="ECO:0000259" key="4">
    <source>
        <dbReference type="PROSITE" id="PS50195"/>
    </source>
</evidence>
<dbReference type="OrthoDB" id="120967at2759"/>
<dbReference type="KEGG" id="vde:111243643"/>
<dbReference type="InterPro" id="IPR001683">
    <property type="entry name" value="PX_dom"/>
</dbReference>
<organism evidence="6 7">
    <name type="scientific">Varroa destructor</name>
    <name type="common">Honeybee mite</name>
    <dbReference type="NCBI Taxonomy" id="109461"/>
    <lineage>
        <taxon>Eukaryota</taxon>
        <taxon>Metazoa</taxon>
        <taxon>Ecdysozoa</taxon>
        <taxon>Arthropoda</taxon>
        <taxon>Chelicerata</taxon>
        <taxon>Arachnida</taxon>
        <taxon>Acari</taxon>
        <taxon>Parasitiformes</taxon>
        <taxon>Mesostigmata</taxon>
        <taxon>Gamasina</taxon>
        <taxon>Dermanyssoidea</taxon>
        <taxon>Varroidae</taxon>
        <taxon>Varroa</taxon>
    </lineage>
</organism>
<dbReference type="AlphaFoldDB" id="A0A7M7J2G1"/>
<dbReference type="FunCoup" id="A0A7M7J2G1">
    <property type="interactions" value="1092"/>
</dbReference>
<evidence type="ECO:0000313" key="6">
    <source>
        <dbReference type="EnsemblMetazoa" id="XP_022645238"/>
    </source>
</evidence>
<reference evidence="6" key="1">
    <citation type="submission" date="2021-01" db="UniProtKB">
        <authorList>
            <consortium name="EnsemblMetazoa"/>
        </authorList>
    </citation>
    <scope>IDENTIFICATION</scope>
</reference>
<dbReference type="Gene3D" id="3.30.1520.10">
    <property type="entry name" value="Phox-like domain"/>
    <property type="match status" value="1"/>
</dbReference>
<evidence type="ECO:0008006" key="8">
    <source>
        <dbReference type="Google" id="ProtNLM"/>
    </source>
</evidence>
<evidence type="ECO:0000259" key="5">
    <source>
        <dbReference type="PROSITE" id="PS51207"/>
    </source>
</evidence>
<comment type="similarity">
    <text evidence="1">Belongs to the sorting nexin family.</text>
</comment>
<evidence type="ECO:0000256" key="2">
    <source>
        <dbReference type="SAM" id="Phobius"/>
    </source>
</evidence>
<dbReference type="PANTHER" id="PTHR22775">
    <property type="entry name" value="SORTING NEXIN"/>
    <property type="match status" value="1"/>
</dbReference>
<keyword evidence="2" id="KW-0812">Transmembrane</keyword>
<protein>
    <recommendedName>
        <fullName evidence="8">Sorting nexin-25</fullName>
    </recommendedName>
</protein>
<dbReference type="Pfam" id="PF02194">
    <property type="entry name" value="PXA"/>
    <property type="match status" value="1"/>
</dbReference>
<dbReference type="InterPro" id="IPR044926">
    <property type="entry name" value="RGS_subdomain_2"/>
</dbReference>
<dbReference type="GeneID" id="111243643"/>
<keyword evidence="2" id="KW-1133">Transmembrane helix</keyword>
<dbReference type="PROSITE" id="PS51207">
    <property type="entry name" value="PXA"/>
    <property type="match status" value="1"/>
</dbReference>
<dbReference type="SMART" id="SM00313">
    <property type="entry name" value="PXA"/>
    <property type="match status" value="1"/>
</dbReference>
<dbReference type="PROSITE" id="PS50132">
    <property type="entry name" value="RGS"/>
    <property type="match status" value="1"/>
</dbReference>
<keyword evidence="7" id="KW-1185">Reference proteome</keyword>
<dbReference type="RefSeq" id="XP_022645238.1">
    <property type="nucleotide sequence ID" value="XM_022789503.1"/>
</dbReference>
<evidence type="ECO:0000259" key="3">
    <source>
        <dbReference type="PROSITE" id="PS50132"/>
    </source>
</evidence>
<proteinExistence type="inferred from homology"/>
<feature type="domain" description="PXA" evidence="5">
    <location>
        <begin position="115"/>
        <end position="275"/>
    </location>
</feature>
<feature type="transmembrane region" description="Helical" evidence="2">
    <location>
        <begin position="26"/>
        <end position="50"/>
    </location>
</feature>
<dbReference type="Pfam" id="PF00615">
    <property type="entry name" value="RGS"/>
    <property type="match status" value="1"/>
</dbReference>
<dbReference type="InterPro" id="IPR016137">
    <property type="entry name" value="RGS"/>
</dbReference>
<dbReference type="GO" id="GO:0035091">
    <property type="term" value="F:phosphatidylinositol binding"/>
    <property type="evidence" value="ECO:0007669"/>
    <property type="project" value="InterPro"/>
</dbReference>
<dbReference type="Proteomes" id="UP000594260">
    <property type="component" value="Unplaced"/>
</dbReference>
<keyword evidence="2" id="KW-0472">Membrane</keyword>
<dbReference type="InterPro" id="IPR036871">
    <property type="entry name" value="PX_dom_sf"/>
</dbReference>
<dbReference type="Pfam" id="PF08628">
    <property type="entry name" value="Nexin_C"/>
    <property type="match status" value="1"/>
</dbReference>
<accession>A0A7M7J2G1</accession>
<dbReference type="SUPFAM" id="SSF48097">
    <property type="entry name" value="Regulator of G-protein signaling, RGS"/>
    <property type="match status" value="1"/>
</dbReference>
<dbReference type="SUPFAM" id="SSF64268">
    <property type="entry name" value="PX domain"/>
    <property type="match status" value="1"/>
</dbReference>
<evidence type="ECO:0000313" key="7">
    <source>
        <dbReference type="Proteomes" id="UP000594260"/>
    </source>
</evidence>
<feature type="domain" description="RGS" evidence="3">
    <location>
        <begin position="401"/>
        <end position="519"/>
    </location>
</feature>
<dbReference type="SMART" id="SM00315">
    <property type="entry name" value="RGS"/>
    <property type="match status" value="1"/>
</dbReference>
<dbReference type="OMA" id="HKSATHQ"/>
<dbReference type="InterPro" id="IPR003114">
    <property type="entry name" value="Phox_assoc"/>
</dbReference>
<dbReference type="Pfam" id="PF00787">
    <property type="entry name" value="PX"/>
    <property type="match status" value="1"/>
</dbReference>
<dbReference type="InParanoid" id="A0A7M7J2G1"/>
<dbReference type="Gene3D" id="1.10.167.10">
    <property type="entry name" value="Regulator of G-protein Signalling 4, domain 2"/>
    <property type="match status" value="1"/>
</dbReference>
<dbReference type="InterPro" id="IPR036305">
    <property type="entry name" value="RGS_sf"/>
</dbReference>
<dbReference type="InterPro" id="IPR013937">
    <property type="entry name" value="Sorting_nexin_C"/>
</dbReference>
<dbReference type="EnsemblMetazoa" id="XM_022789503">
    <property type="protein sequence ID" value="XP_022645238"/>
    <property type="gene ID" value="LOC111243643"/>
</dbReference>
<evidence type="ECO:0000256" key="1">
    <source>
        <dbReference type="ARBA" id="ARBA00010883"/>
    </source>
</evidence>
<dbReference type="PANTHER" id="PTHR22775:SF48">
    <property type="entry name" value="SORTING NEXIN-25"/>
    <property type="match status" value="1"/>
</dbReference>
<sequence>MSGAAVKWFTCAGVTAALVSYWGQTSNVLCVIIYITAATCGAIVGVYSALDSDDKHRTTRRELIKNRKVVELFEEKLRESRTPPENGGAIAGSVGGPVFQGMPSVGGRHRQMVFSRNADIKLQEIIDLALRDFVTPWYSYLVPEYHQHFTMLLRDELWLVMAKIKERYLKMDEVQLISSDLVGTVNRHLRRLRLSMTARQPLSLHHFLASPEEELEHLRTVCDFLLTVLLPSSYALCVPLRLLLKEIFTCQVLYPAIDMLCSPDYINLKLVSYLKWLQEEKERHKRTYAMTETFEDFVFVIQTCADVEDLKVLRYKIMAEIMHATTLNNIKKQKGLSADKEIEPPTLSKGDLLLSRNLPKYIRQLQFAKGLCEKKLKSLGGPDYLGGSDQDATVPGRQVLAFRVIMNSELAREHLRHFFEKEMKEEGRNLLGFWCDVDQMMKTSKDEWHQLGNEIYITYIKKPHAGIRLSKQILKDIEAFIMANKGPEGFIEAQRECYRLLEDKHYHSFLLSESYHQLIVESKKVDISTFGKERSVGNGDTISAENESSFNQAISLADSCQLARAKLSQLKSRLNDKLKALSALRASFNSDPKMIAALEKETSELKIECSILSKYMERTDRWSDNIGRWVASVEGAQVDRDTPRFTVIVSVSQQPDSGYVVNKSISDFHQLLQNVLPISSTLKRRVNLPSIPSKMRLKAFDQAYLSRAKASLQTFLDVLLRDELLQNCEAVCSFFNEIPSSLLQPIKAQGDESVLKKTLNFLPSLFKGDKAGNETSSSLDDEDDLFLELCDSDLNADKMRVDSIAEPLYHLLAEMFELQGGNPVNWLRRTLIMFVQISFGKTINRQVLEGISWMMSESMFVYYMELFKEAVWPNGQLHVKTQTRTSKDMHNTKQDARNLLLNHVPEMMNFVGSQNACKGTLKMFEALQDKQLNKQLFYDLLEKVLYEFAPELRTK</sequence>